<dbReference type="EMBL" id="BK032687">
    <property type="protein sequence ID" value="DAF55264.1"/>
    <property type="molecule type" value="Genomic_DNA"/>
</dbReference>
<sequence>MTNRLPPVVQLFLRCGTAHFIKLTTANTCLGSLRSSRADLGFCSRCSLLRGALYPRCSFIIARSVVRRNTFLKMVLSAIFGNGSISDSRPF</sequence>
<protein>
    <submittedName>
        <fullName evidence="1">Uncharacterized protein</fullName>
    </submittedName>
</protein>
<name>A0A8S5SWH7_9CAUD</name>
<proteinExistence type="predicted"/>
<accession>A0A8S5SWH7</accession>
<reference evidence="1" key="1">
    <citation type="journal article" date="2021" name="Proc. Natl. Acad. Sci. U.S.A.">
        <title>A Catalog of Tens of Thousands of Viruses from Human Metagenomes Reveals Hidden Associations with Chronic Diseases.</title>
        <authorList>
            <person name="Tisza M.J."/>
            <person name="Buck C.B."/>
        </authorList>
    </citation>
    <scope>NUCLEOTIDE SEQUENCE</scope>
    <source>
        <strain evidence="1">CtZHD14</strain>
    </source>
</reference>
<evidence type="ECO:0000313" key="1">
    <source>
        <dbReference type="EMBL" id="DAF55264.1"/>
    </source>
</evidence>
<organism evidence="1">
    <name type="scientific">Siphoviridae sp. ctZHD14</name>
    <dbReference type="NCBI Taxonomy" id="2827891"/>
    <lineage>
        <taxon>Viruses</taxon>
        <taxon>Duplodnaviria</taxon>
        <taxon>Heunggongvirae</taxon>
        <taxon>Uroviricota</taxon>
        <taxon>Caudoviricetes</taxon>
    </lineage>
</organism>